<dbReference type="EC" id="2.7.13.3" evidence="2"/>
<evidence type="ECO:0000256" key="5">
    <source>
        <dbReference type="ARBA" id="ARBA00023012"/>
    </source>
</evidence>
<organism evidence="7 8">
    <name type="scientific">Sandaracinus amylolyticus</name>
    <dbReference type="NCBI Taxonomy" id="927083"/>
    <lineage>
        <taxon>Bacteria</taxon>
        <taxon>Pseudomonadati</taxon>
        <taxon>Myxococcota</taxon>
        <taxon>Polyangia</taxon>
        <taxon>Polyangiales</taxon>
        <taxon>Sandaracinaceae</taxon>
        <taxon>Sandaracinus</taxon>
    </lineage>
</organism>
<dbReference type="InterPro" id="IPR050736">
    <property type="entry name" value="Sensor_HK_Regulatory"/>
</dbReference>
<dbReference type="STRING" id="927083.DB32_005792"/>
<name>A0A0F6W6D6_9BACT</name>
<dbReference type="EMBL" id="CP011125">
    <property type="protein sequence ID" value="AKF08643.1"/>
    <property type="molecule type" value="Genomic_DNA"/>
</dbReference>
<dbReference type="PANTHER" id="PTHR43711">
    <property type="entry name" value="TWO-COMPONENT HISTIDINE KINASE"/>
    <property type="match status" value="1"/>
</dbReference>
<dbReference type="GO" id="GO:0000160">
    <property type="term" value="P:phosphorelay signal transduction system"/>
    <property type="evidence" value="ECO:0007669"/>
    <property type="project" value="UniProtKB-KW"/>
</dbReference>
<dbReference type="KEGG" id="samy:DB32_005792"/>
<evidence type="ECO:0000256" key="4">
    <source>
        <dbReference type="ARBA" id="ARBA00022777"/>
    </source>
</evidence>
<keyword evidence="4 7" id="KW-0418">Kinase</keyword>
<dbReference type="InterPro" id="IPR003594">
    <property type="entry name" value="HATPase_dom"/>
</dbReference>
<keyword evidence="5" id="KW-0902">Two-component regulatory system</keyword>
<sequence>MQALSNLIGNAIKFTPPGGHIEVRAVDDASELTIEVSDTGPGIGPEDQVSIFDPYWTSADSTRRGTGLGLAIARGIVEAHGGAISVSSTLGRGTTFVITLPRAAHTPAS</sequence>
<dbReference type="Pfam" id="PF02518">
    <property type="entry name" value="HATPase_c"/>
    <property type="match status" value="1"/>
</dbReference>
<dbReference type="GO" id="GO:0004673">
    <property type="term" value="F:protein histidine kinase activity"/>
    <property type="evidence" value="ECO:0007669"/>
    <property type="project" value="UniProtKB-EC"/>
</dbReference>
<dbReference type="InterPro" id="IPR004358">
    <property type="entry name" value="Sig_transdc_His_kin-like_C"/>
</dbReference>
<dbReference type="SUPFAM" id="SSF55874">
    <property type="entry name" value="ATPase domain of HSP90 chaperone/DNA topoisomerase II/histidine kinase"/>
    <property type="match status" value="1"/>
</dbReference>
<evidence type="ECO:0000256" key="2">
    <source>
        <dbReference type="ARBA" id="ARBA00012438"/>
    </source>
</evidence>
<dbReference type="Gene3D" id="3.30.565.10">
    <property type="entry name" value="Histidine kinase-like ATPase, C-terminal domain"/>
    <property type="match status" value="1"/>
</dbReference>
<dbReference type="RefSeq" id="WP_075097652.1">
    <property type="nucleotide sequence ID" value="NZ_CP011125.1"/>
</dbReference>
<dbReference type="SMART" id="SM00387">
    <property type="entry name" value="HATPase_c"/>
    <property type="match status" value="1"/>
</dbReference>
<dbReference type="PANTHER" id="PTHR43711:SF1">
    <property type="entry name" value="HISTIDINE KINASE 1"/>
    <property type="match status" value="1"/>
</dbReference>
<dbReference type="InterPro" id="IPR005467">
    <property type="entry name" value="His_kinase_dom"/>
</dbReference>
<protein>
    <recommendedName>
        <fullName evidence="2">histidine kinase</fullName>
        <ecNumber evidence="2">2.7.13.3</ecNumber>
    </recommendedName>
</protein>
<keyword evidence="3" id="KW-0808">Transferase</keyword>
<gene>
    <name evidence="7" type="ORF">DB32_005792</name>
</gene>
<comment type="catalytic activity">
    <reaction evidence="1">
        <text>ATP + protein L-histidine = ADP + protein N-phospho-L-histidine.</text>
        <dbReference type="EC" id="2.7.13.3"/>
    </reaction>
</comment>
<proteinExistence type="predicted"/>
<feature type="domain" description="Histidine kinase" evidence="6">
    <location>
        <begin position="1"/>
        <end position="104"/>
    </location>
</feature>
<evidence type="ECO:0000256" key="1">
    <source>
        <dbReference type="ARBA" id="ARBA00000085"/>
    </source>
</evidence>
<evidence type="ECO:0000313" key="7">
    <source>
        <dbReference type="EMBL" id="AKF08643.1"/>
    </source>
</evidence>
<evidence type="ECO:0000313" key="8">
    <source>
        <dbReference type="Proteomes" id="UP000034883"/>
    </source>
</evidence>
<dbReference type="InterPro" id="IPR036890">
    <property type="entry name" value="HATPase_C_sf"/>
</dbReference>
<reference evidence="7 8" key="1">
    <citation type="submission" date="2015-03" db="EMBL/GenBank/DDBJ databases">
        <title>Genome assembly of Sandaracinus amylolyticus DSM 53668.</title>
        <authorList>
            <person name="Sharma G."/>
            <person name="Subramanian S."/>
        </authorList>
    </citation>
    <scope>NUCLEOTIDE SEQUENCE [LARGE SCALE GENOMIC DNA]</scope>
    <source>
        <strain evidence="7 8">DSM 53668</strain>
    </source>
</reference>
<keyword evidence="8" id="KW-1185">Reference proteome</keyword>
<dbReference type="Proteomes" id="UP000034883">
    <property type="component" value="Chromosome"/>
</dbReference>
<dbReference type="PROSITE" id="PS50109">
    <property type="entry name" value="HIS_KIN"/>
    <property type="match status" value="1"/>
</dbReference>
<accession>A0A0F6W6D6</accession>
<evidence type="ECO:0000256" key="3">
    <source>
        <dbReference type="ARBA" id="ARBA00022679"/>
    </source>
</evidence>
<dbReference type="PRINTS" id="PR00344">
    <property type="entry name" value="BCTRLSENSOR"/>
</dbReference>
<dbReference type="CDD" id="cd00075">
    <property type="entry name" value="HATPase"/>
    <property type="match status" value="1"/>
</dbReference>
<dbReference type="AlphaFoldDB" id="A0A0F6W6D6"/>
<evidence type="ECO:0000259" key="6">
    <source>
        <dbReference type="PROSITE" id="PS50109"/>
    </source>
</evidence>